<dbReference type="Proteomes" id="UP000005953">
    <property type="component" value="Unassembled WGS sequence"/>
</dbReference>
<dbReference type="RefSeq" id="WP_008043305.1">
    <property type="nucleotide sequence ID" value="NZ_CH724150.1"/>
</dbReference>
<sequence>MSGLVVILPILIIAGAFMWLRPSKRDQELSQLRSEALIRGFRVGSLKVPDTSEHGRIEQKFQIVTVYQKTLTVPREQTPAFVAVRSTGEPGIFLPDGWIWHERLLLDEPQYQVISDFLQQLPESVSVVSLRKDAVAISWDEKDPAVSFDVLDQWLKQLSVAFKRDMI</sequence>
<evidence type="ECO:0000313" key="1">
    <source>
        <dbReference type="EMBL" id="EAR08033.1"/>
    </source>
</evidence>
<proteinExistence type="predicted"/>
<dbReference type="AlphaFoldDB" id="A4BIR9"/>
<dbReference type="EMBL" id="AAOE01000027">
    <property type="protein sequence ID" value="EAR08033.1"/>
    <property type="molecule type" value="Genomic_DNA"/>
</dbReference>
<dbReference type="HOGENOM" id="CLU_1668561_0_0_6"/>
<keyword evidence="2" id="KW-1185">Reference proteome</keyword>
<name>A4BIR9_9GAMM</name>
<reference evidence="1 2" key="1">
    <citation type="submission" date="2006-02" db="EMBL/GenBank/DDBJ databases">
        <authorList>
            <person name="Pinhassi J."/>
            <person name="Pedros-Alio C."/>
            <person name="Ferriera S."/>
            <person name="Johnson J."/>
            <person name="Kravitz S."/>
            <person name="Halpern A."/>
            <person name="Remington K."/>
            <person name="Beeson K."/>
            <person name="Tran B."/>
            <person name="Rogers Y.-H."/>
            <person name="Friedman R."/>
            <person name="Venter J.C."/>
        </authorList>
    </citation>
    <scope>NUCLEOTIDE SEQUENCE [LARGE SCALE GENOMIC DNA]</scope>
    <source>
        <strain evidence="1 2">MED297</strain>
    </source>
</reference>
<protein>
    <submittedName>
        <fullName evidence="1">Uncharacterized protein</fullName>
    </submittedName>
</protein>
<comment type="caution">
    <text evidence="1">The sequence shown here is derived from an EMBL/GenBank/DDBJ whole genome shotgun (WGS) entry which is preliminary data.</text>
</comment>
<gene>
    <name evidence="1" type="ORF">MED297_15725</name>
</gene>
<accession>A4BIR9</accession>
<dbReference type="STRING" id="314283.MED297_15725"/>
<dbReference type="OrthoDB" id="5735634at2"/>
<evidence type="ECO:0000313" key="2">
    <source>
        <dbReference type="Proteomes" id="UP000005953"/>
    </source>
</evidence>
<organism evidence="1 2">
    <name type="scientific">Reinekea blandensis MED297</name>
    <dbReference type="NCBI Taxonomy" id="314283"/>
    <lineage>
        <taxon>Bacteria</taxon>
        <taxon>Pseudomonadati</taxon>
        <taxon>Pseudomonadota</taxon>
        <taxon>Gammaproteobacteria</taxon>
        <taxon>Oceanospirillales</taxon>
        <taxon>Saccharospirillaceae</taxon>
        <taxon>Reinekea</taxon>
    </lineage>
</organism>